<dbReference type="PANTHER" id="PTHR31065">
    <property type="entry name" value="PLATZ TRANSCRIPTION FACTOR FAMILY PROTEIN"/>
    <property type="match status" value="1"/>
</dbReference>
<dbReference type="AlphaFoldDB" id="A0A8S0Q232"/>
<proteinExistence type="predicted"/>
<reference evidence="1 2" key="1">
    <citation type="submission" date="2019-12" db="EMBL/GenBank/DDBJ databases">
        <authorList>
            <person name="Alioto T."/>
            <person name="Alioto T."/>
            <person name="Gomez Garrido J."/>
        </authorList>
    </citation>
    <scope>NUCLEOTIDE SEQUENCE [LARGE SCALE GENOMIC DNA]</scope>
</reference>
<feature type="non-terminal residue" evidence="1">
    <location>
        <position position="79"/>
    </location>
</feature>
<evidence type="ECO:0000313" key="2">
    <source>
        <dbReference type="Proteomes" id="UP000594638"/>
    </source>
</evidence>
<sequence length="79" mass="9362">AEWIDRLLAKRFFGQCATHCSKKNYLNKYCIDCDSSYCKSRVASGSHNERHKILTIYRHVYNMSSLSNKWRIILIVQTF</sequence>
<dbReference type="Gramene" id="OE9A102380T1">
    <property type="protein sequence ID" value="OE9A102380C1"/>
    <property type="gene ID" value="OE9A102380"/>
</dbReference>
<comment type="caution">
    <text evidence="1">The sequence shown here is derived from an EMBL/GenBank/DDBJ whole genome shotgun (WGS) entry which is preliminary data.</text>
</comment>
<protein>
    <submittedName>
        <fullName evidence="1">Uncharacterized protein</fullName>
    </submittedName>
</protein>
<organism evidence="1 2">
    <name type="scientific">Olea europaea subsp. europaea</name>
    <dbReference type="NCBI Taxonomy" id="158383"/>
    <lineage>
        <taxon>Eukaryota</taxon>
        <taxon>Viridiplantae</taxon>
        <taxon>Streptophyta</taxon>
        <taxon>Embryophyta</taxon>
        <taxon>Tracheophyta</taxon>
        <taxon>Spermatophyta</taxon>
        <taxon>Magnoliopsida</taxon>
        <taxon>eudicotyledons</taxon>
        <taxon>Gunneridae</taxon>
        <taxon>Pentapetalae</taxon>
        <taxon>asterids</taxon>
        <taxon>lamiids</taxon>
        <taxon>Lamiales</taxon>
        <taxon>Oleaceae</taxon>
        <taxon>Oleeae</taxon>
        <taxon>Olea</taxon>
    </lineage>
</organism>
<keyword evidence="2" id="KW-1185">Reference proteome</keyword>
<accession>A0A8S0Q232</accession>
<dbReference type="Proteomes" id="UP000594638">
    <property type="component" value="Unassembled WGS sequence"/>
</dbReference>
<dbReference type="EMBL" id="CACTIH010000459">
    <property type="protein sequence ID" value="CAA2960887.1"/>
    <property type="molecule type" value="Genomic_DNA"/>
</dbReference>
<dbReference type="OrthoDB" id="890219at2759"/>
<dbReference type="PANTHER" id="PTHR31065:SF9">
    <property type="entry name" value="TRANSCRIPTION FACTOR FAMILY PROTEIN, PUTATIVE-RELATED"/>
    <property type="match status" value="1"/>
</dbReference>
<gene>
    <name evidence="1" type="ORF">OLEA9_A102380</name>
</gene>
<name>A0A8S0Q232_OLEEU</name>
<feature type="non-terminal residue" evidence="1">
    <location>
        <position position="1"/>
    </location>
</feature>
<evidence type="ECO:0000313" key="1">
    <source>
        <dbReference type="EMBL" id="CAA2960887.1"/>
    </source>
</evidence>